<sequence length="220" mass="21677">MRTAALALGAGAVVLGGAGAANAAPGDAFTISGTLDSTLYPGGSGALDLSLTNVGTTELTVGEITVRVAGVTTRSAAPCLTSDFVVDQQLDPTREFTLPAGATRTLTELGIAPADLPRVSMTNTAVNQDGCKNSTVNLAFAGRAAEVGGVSVPPNPTPTPPAETPVATPAPDDDQVVGGVNLPGTGGDPMTFWTALAGLGLVALGGGSVVLTRRTKGAVR</sequence>
<feature type="domain" description="Gram-positive cocci surface proteins LPxTG" evidence="8">
    <location>
        <begin position="182"/>
        <end position="220"/>
    </location>
</feature>
<evidence type="ECO:0000256" key="2">
    <source>
        <dbReference type="ARBA" id="ARBA00022525"/>
    </source>
</evidence>
<accession>A0ABP3RRI9</accession>
<evidence type="ECO:0000313" key="10">
    <source>
        <dbReference type="Proteomes" id="UP001500957"/>
    </source>
</evidence>
<evidence type="ECO:0000256" key="4">
    <source>
        <dbReference type="ARBA" id="ARBA00023088"/>
    </source>
</evidence>
<feature type="transmembrane region" description="Helical" evidence="6">
    <location>
        <begin position="190"/>
        <end position="211"/>
    </location>
</feature>
<evidence type="ECO:0000256" key="3">
    <source>
        <dbReference type="ARBA" id="ARBA00022729"/>
    </source>
</evidence>
<keyword evidence="10" id="KW-1185">Reference proteome</keyword>
<feature type="chain" id="PRO_5046571837" description="Gram-positive cocci surface proteins LPxTG domain-containing protein" evidence="7">
    <location>
        <begin position="24"/>
        <end position="220"/>
    </location>
</feature>
<evidence type="ECO:0000256" key="1">
    <source>
        <dbReference type="ARBA" id="ARBA00022512"/>
    </source>
</evidence>
<keyword evidence="1" id="KW-0134">Cell wall</keyword>
<organism evidence="9 10">
    <name type="scientific">Sporichthya brevicatena</name>
    <dbReference type="NCBI Taxonomy" id="171442"/>
    <lineage>
        <taxon>Bacteria</taxon>
        <taxon>Bacillati</taxon>
        <taxon>Actinomycetota</taxon>
        <taxon>Actinomycetes</taxon>
        <taxon>Sporichthyales</taxon>
        <taxon>Sporichthyaceae</taxon>
        <taxon>Sporichthya</taxon>
    </lineage>
</organism>
<dbReference type="RefSeq" id="WP_344603624.1">
    <property type="nucleotide sequence ID" value="NZ_BAAAHE010000012.1"/>
</dbReference>
<keyword evidence="6" id="KW-0812">Transmembrane</keyword>
<gene>
    <name evidence="9" type="ORF">GCM10009547_17130</name>
</gene>
<keyword evidence="2" id="KW-0964">Secreted</keyword>
<keyword evidence="3 7" id="KW-0732">Signal</keyword>
<evidence type="ECO:0000256" key="6">
    <source>
        <dbReference type="SAM" id="Phobius"/>
    </source>
</evidence>
<evidence type="ECO:0000259" key="8">
    <source>
        <dbReference type="PROSITE" id="PS50847"/>
    </source>
</evidence>
<comment type="caution">
    <text evidence="9">The sequence shown here is derived from an EMBL/GenBank/DDBJ whole genome shotgun (WGS) entry which is preliminary data.</text>
</comment>
<dbReference type="Proteomes" id="UP001500957">
    <property type="component" value="Unassembled WGS sequence"/>
</dbReference>
<evidence type="ECO:0000256" key="5">
    <source>
        <dbReference type="SAM" id="MobiDB-lite"/>
    </source>
</evidence>
<keyword evidence="6" id="KW-0472">Membrane</keyword>
<protein>
    <recommendedName>
        <fullName evidence="8">Gram-positive cocci surface proteins LPxTG domain-containing protein</fullName>
    </recommendedName>
</protein>
<reference evidence="10" key="1">
    <citation type="journal article" date="2019" name="Int. J. Syst. Evol. Microbiol.">
        <title>The Global Catalogue of Microorganisms (GCM) 10K type strain sequencing project: providing services to taxonomists for standard genome sequencing and annotation.</title>
        <authorList>
            <consortium name="The Broad Institute Genomics Platform"/>
            <consortium name="The Broad Institute Genome Sequencing Center for Infectious Disease"/>
            <person name="Wu L."/>
            <person name="Ma J."/>
        </authorList>
    </citation>
    <scope>NUCLEOTIDE SEQUENCE [LARGE SCALE GENOMIC DNA]</scope>
    <source>
        <strain evidence="10">JCM 10671</strain>
    </source>
</reference>
<keyword evidence="6" id="KW-1133">Transmembrane helix</keyword>
<dbReference type="EMBL" id="BAAAHE010000012">
    <property type="protein sequence ID" value="GAA0615741.1"/>
    <property type="molecule type" value="Genomic_DNA"/>
</dbReference>
<evidence type="ECO:0000313" key="9">
    <source>
        <dbReference type="EMBL" id="GAA0615741.1"/>
    </source>
</evidence>
<dbReference type="PROSITE" id="PS50847">
    <property type="entry name" value="GRAM_POS_ANCHORING"/>
    <property type="match status" value="1"/>
</dbReference>
<feature type="region of interest" description="Disordered" evidence="5">
    <location>
        <begin position="149"/>
        <end position="172"/>
    </location>
</feature>
<feature type="compositionally biased region" description="Pro residues" evidence="5">
    <location>
        <begin position="153"/>
        <end position="163"/>
    </location>
</feature>
<evidence type="ECO:0000256" key="7">
    <source>
        <dbReference type="SAM" id="SignalP"/>
    </source>
</evidence>
<dbReference type="InterPro" id="IPR019931">
    <property type="entry name" value="LPXTG_anchor"/>
</dbReference>
<name>A0ABP3RRI9_9ACTN</name>
<proteinExistence type="predicted"/>
<keyword evidence="4" id="KW-0572">Peptidoglycan-anchor</keyword>
<feature type="signal peptide" evidence="7">
    <location>
        <begin position="1"/>
        <end position="23"/>
    </location>
</feature>